<evidence type="ECO:0000256" key="5">
    <source>
        <dbReference type="ARBA" id="ARBA00008276"/>
    </source>
</evidence>
<dbReference type="RefSeq" id="WP_116685276.1">
    <property type="nucleotide sequence ID" value="NZ_CAWNYD010000001.1"/>
</dbReference>
<dbReference type="PANTHER" id="PTHR11136:SF0">
    <property type="entry name" value="DIHYDROFOLATE SYNTHETASE-RELATED"/>
    <property type="match status" value="1"/>
</dbReference>
<sequence length="426" mass="46102">MSQLPSNLADWLSYLEQLHPSTIELGLGRLKQVADKLGVPNFSIPVVTVAGTNGKGSTIATLEQIYSDAGYKVGCYTSPHMIRFNERIRLAGNEADDGLICATLARIEAARTNVEGGVSLTYFEFTTLAGLIILSEAELDVVLLEVGLGGRLDAINIADCDLAIVTTIALDHMDYLGHDLEGIAREKAGIMRAGKPALYGDMNPPKAIAEEAALVGAQLQMTGNDFSMQRQSDKSWLWQSGSESIAINQLQLPWQSISLALKASQLLQDCLPLQRDKLATSVAKASLTGRMQTVMQTPQVIVDVAHNPQAAENLQKQLAEQNCQGKTYAVIAMLSDKDRAGSLQFLLDSVDSWYVAGLDMPRGSSSQSMADLLSDLSVADISRCDTVAQAISQVLQQASPQDRVLIFGSFFTVSQAMQYFQQERLA</sequence>
<organism evidence="26 27">
    <name type="scientific">Pelagibaculum spongiae</name>
    <dbReference type="NCBI Taxonomy" id="2080658"/>
    <lineage>
        <taxon>Bacteria</taxon>
        <taxon>Pseudomonadati</taxon>
        <taxon>Pseudomonadota</taxon>
        <taxon>Gammaproteobacteria</taxon>
        <taxon>Oceanospirillales</taxon>
        <taxon>Pelagibaculum</taxon>
    </lineage>
</organism>
<comment type="function">
    <text evidence="2">Functions in two distinct reactions of the de novo folate biosynthetic pathway. Catalyzes the addition of a glutamate residue to dihydropteroate (7,8-dihydropteroate or H2Pte) to form dihydrofolate (7,8-dihydrofolate monoglutamate or H2Pte-Glu). Also catalyzes successive additions of L-glutamate to tetrahydrofolate or 10-formyltetrahydrofolate or 5,10-methylenetetrahydrofolate, leading to folylpolyglutamate derivatives.</text>
</comment>
<evidence type="ECO:0000256" key="16">
    <source>
        <dbReference type="ARBA" id="ARBA00030048"/>
    </source>
</evidence>
<evidence type="ECO:0000256" key="8">
    <source>
        <dbReference type="ARBA" id="ARBA00013025"/>
    </source>
</evidence>
<dbReference type="InterPro" id="IPR036565">
    <property type="entry name" value="Mur-like_cat_sf"/>
</dbReference>
<comment type="pathway">
    <text evidence="3">Cofactor biosynthesis; tetrahydrofolate biosynthesis; 7,8-dihydrofolate from 2-amino-4-hydroxy-6-hydroxymethyl-7,8-dihydropteridine diphosphate and 4-aminobenzoate: step 2/2.</text>
</comment>
<evidence type="ECO:0000256" key="22">
    <source>
        <dbReference type="ARBA" id="ARBA00049161"/>
    </source>
</evidence>
<evidence type="ECO:0000256" key="20">
    <source>
        <dbReference type="ARBA" id="ARBA00047808"/>
    </source>
</evidence>
<evidence type="ECO:0000256" key="21">
    <source>
        <dbReference type="ARBA" id="ARBA00049035"/>
    </source>
</evidence>
<evidence type="ECO:0000313" key="26">
    <source>
        <dbReference type="EMBL" id="PVZ71687.1"/>
    </source>
</evidence>
<dbReference type="Gene3D" id="3.40.1190.10">
    <property type="entry name" value="Mur-like, catalytic domain"/>
    <property type="match status" value="1"/>
</dbReference>
<comment type="similarity">
    <text evidence="5 23">Belongs to the folylpolyglutamate synthase family.</text>
</comment>
<comment type="pathway">
    <text evidence="4">Cofactor biosynthesis; tetrahydrofolylpolyglutamate biosynthesis.</text>
</comment>
<dbReference type="InterPro" id="IPR001645">
    <property type="entry name" value="Folylpolyglutamate_synth"/>
</dbReference>
<dbReference type="Pfam" id="PF02875">
    <property type="entry name" value="Mur_ligase_C"/>
    <property type="match status" value="1"/>
</dbReference>
<dbReference type="PIRSF" id="PIRSF001563">
    <property type="entry name" value="Folylpolyglu_synth"/>
    <property type="match status" value="1"/>
</dbReference>
<evidence type="ECO:0000256" key="10">
    <source>
        <dbReference type="ARBA" id="ARBA00022598"/>
    </source>
</evidence>
<evidence type="ECO:0000259" key="24">
    <source>
        <dbReference type="Pfam" id="PF02875"/>
    </source>
</evidence>
<dbReference type="InterPro" id="IPR004101">
    <property type="entry name" value="Mur_ligase_C"/>
</dbReference>
<feature type="domain" description="Mur ligase C-terminal" evidence="24">
    <location>
        <begin position="289"/>
        <end position="410"/>
    </location>
</feature>
<dbReference type="GO" id="GO:0046654">
    <property type="term" value="P:tetrahydrofolate biosynthetic process"/>
    <property type="evidence" value="ECO:0007669"/>
    <property type="project" value="UniProtKB-UniPathway"/>
</dbReference>
<keyword evidence="15" id="KW-0289">Folate biosynthesis</keyword>
<dbReference type="NCBIfam" id="TIGR01499">
    <property type="entry name" value="folC"/>
    <property type="match status" value="1"/>
</dbReference>
<comment type="caution">
    <text evidence="26">The sequence shown here is derived from an EMBL/GenBank/DDBJ whole genome shotgun (WGS) entry which is preliminary data.</text>
</comment>
<reference evidence="26 27" key="1">
    <citation type="submission" date="2018-04" db="EMBL/GenBank/DDBJ databases">
        <title>Thalassorhabdus spongiae gen. nov., sp. nov., isolated from a marine sponge in South-West Iceland.</title>
        <authorList>
            <person name="Knobloch S."/>
            <person name="Daussin A."/>
            <person name="Johannsson R."/>
            <person name="Marteinsson V.T."/>
        </authorList>
    </citation>
    <scope>NUCLEOTIDE SEQUENCE [LARGE SCALE GENOMIC DNA]</scope>
    <source>
        <strain evidence="26 27">Hp12</strain>
    </source>
</reference>
<evidence type="ECO:0000313" key="27">
    <source>
        <dbReference type="Proteomes" id="UP000244906"/>
    </source>
</evidence>
<dbReference type="GO" id="GO:0005737">
    <property type="term" value="C:cytoplasm"/>
    <property type="evidence" value="ECO:0007669"/>
    <property type="project" value="TreeGrafter"/>
</dbReference>
<dbReference type="GO" id="GO:0008841">
    <property type="term" value="F:dihydrofolate synthase activity"/>
    <property type="evidence" value="ECO:0007669"/>
    <property type="project" value="UniProtKB-EC"/>
</dbReference>
<dbReference type="UniPathway" id="UPA00077">
    <property type="reaction ID" value="UER00157"/>
</dbReference>
<dbReference type="EC" id="6.3.2.12" evidence="7"/>
<proteinExistence type="inferred from homology"/>
<dbReference type="SUPFAM" id="SSF53623">
    <property type="entry name" value="MurD-like peptide ligases, catalytic domain"/>
    <property type="match status" value="1"/>
</dbReference>
<keyword evidence="11" id="KW-0479">Metal-binding</keyword>
<evidence type="ECO:0000256" key="15">
    <source>
        <dbReference type="ARBA" id="ARBA00022909"/>
    </source>
</evidence>
<evidence type="ECO:0000256" key="1">
    <source>
        <dbReference type="ARBA" id="ARBA00001946"/>
    </source>
</evidence>
<evidence type="ECO:0000259" key="25">
    <source>
        <dbReference type="Pfam" id="PF08245"/>
    </source>
</evidence>
<keyword evidence="13 23" id="KW-0067">ATP-binding</keyword>
<evidence type="ECO:0000256" key="19">
    <source>
        <dbReference type="ARBA" id="ARBA00047493"/>
    </source>
</evidence>
<protein>
    <recommendedName>
        <fullName evidence="9">Dihydrofolate synthase/folylpolyglutamate synthase</fullName>
        <ecNumber evidence="7">6.3.2.12</ecNumber>
        <ecNumber evidence="8">6.3.2.17</ecNumber>
    </recommendedName>
    <alternativeName>
        <fullName evidence="18">Folylpoly-gamma-glutamate synthetase-dihydrofolate synthetase</fullName>
    </alternativeName>
    <alternativeName>
        <fullName evidence="16">Folylpolyglutamate synthetase</fullName>
    </alternativeName>
    <alternativeName>
        <fullName evidence="17">Tetrahydrofolylpolyglutamate synthase</fullName>
    </alternativeName>
</protein>
<dbReference type="PANTHER" id="PTHR11136">
    <property type="entry name" value="FOLYLPOLYGLUTAMATE SYNTHASE-RELATED"/>
    <property type="match status" value="1"/>
</dbReference>
<evidence type="ECO:0000256" key="17">
    <source>
        <dbReference type="ARBA" id="ARBA00030592"/>
    </source>
</evidence>
<dbReference type="Gene3D" id="3.90.190.20">
    <property type="entry name" value="Mur ligase, C-terminal domain"/>
    <property type="match status" value="1"/>
</dbReference>
<feature type="domain" description="Mur ligase central" evidence="25">
    <location>
        <begin position="49"/>
        <end position="194"/>
    </location>
</feature>
<name>A0A2V1H3D5_9GAMM</name>
<dbReference type="InterPro" id="IPR036615">
    <property type="entry name" value="Mur_ligase_C_dom_sf"/>
</dbReference>
<dbReference type="Proteomes" id="UP000244906">
    <property type="component" value="Unassembled WGS sequence"/>
</dbReference>
<comment type="catalytic activity">
    <reaction evidence="21">
        <text>(6R)-5,10-methylenetetrahydrofolyl-(gamma-L-Glu)(n) + L-glutamate + ATP = (6R)-5,10-methylenetetrahydrofolyl-(gamma-L-Glu)(n+1) + ADP + phosphate + H(+)</text>
        <dbReference type="Rhea" id="RHEA:51912"/>
        <dbReference type="Rhea" id="RHEA-COMP:13257"/>
        <dbReference type="Rhea" id="RHEA-COMP:13258"/>
        <dbReference type="ChEBI" id="CHEBI:15378"/>
        <dbReference type="ChEBI" id="CHEBI:29985"/>
        <dbReference type="ChEBI" id="CHEBI:30616"/>
        <dbReference type="ChEBI" id="CHEBI:43474"/>
        <dbReference type="ChEBI" id="CHEBI:136572"/>
        <dbReference type="ChEBI" id="CHEBI:456216"/>
        <dbReference type="EC" id="6.3.2.17"/>
    </reaction>
</comment>
<evidence type="ECO:0000256" key="11">
    <source>
        <dbReference type="ARBA" id="ARBA00022723"/>
    </source>
</evidence>
<dbReference type="OrthoDB" id="9809356at2"/>
<evidence type="ECO:0000256" key="4">
    <source>
        <dbReference type="ARBA" id="ARBA00005150"/>
    </source>
</evidence>
<dbReference type="InterPro" id="IPR013221">
    <property type="entry name" value="Mur_ligase_cen"/>
</dbReference>
<dbReference type="AlphaFoldDB" id="A0A2V1H3D5"/>
<evidence type="ECO:0000256" key="12">
    <source>
        <dbReference type="ARBA" id="ARBA00022741"/>
    </source>
</evidence>
<evidence type="ECO:0000256" key="7">
    <source>
        <dbReference type="ARBA" id="ARBA00013023"/>
    </source>
</evidence>
<evidence type="ECO:0000256" key="3">
    <source>
        <dbReference type="ARBA" id="ARBA00004799"/>
    </source>
</evidence>
<dbReference type="GO" id="GO:0046872">
    <property type="term" value="F:metal ion binding"/>
    <property type="evidence" value="ECO:0007669"/>
    <property type="project" value="UniProtKB-KW"/>
</dbReference>
<dbReference type="GO" id="GO:0046656">
    <property type="term" value="P:folic acid biosynthetic process"/>
    <property type="evidence" value="ECO:0007669"/>
    <property type="project" value="UniProtKB-KW"/>
</dbReference>
<keyword evidence="12 23" id="KW-0547">Nucleotide-binding</keyword>
<dbReference type="EMBL" id="QDDL01000001">
    <property type="protein sequence ID" value="PVZ71687.1"/>
    <property type="molecule type" value="Genomic_DNA"/>
</dbReference>
<dbReference type="NCBIfam" id="NF008101">
    <property type="entry name" value="PRK10846.1"/>
    <property type="match status" value="1"/>
</dbReference>
<accession>A0A2V1H3D5</accession>
<comment type="catalytic activity">
    <reaction evidence="19">
        <text>(6S)-5,6,7,8-tetrahydrofolyl-(gamma-L-Glu)(n) + L-glutamate + ATP = (6S)-5,6,7,8-tetrahydrofolyl-(gamma-L-Glu)(n+1) + ADP + phosphate + H(+)</text>
        <dbReference type="Rhea" id="RHEA:10580"/>
        <dbReference type="Rhea" id="RHEA-COMP:14738"/>
        <dbReference type="Rhea" id="RHEA-COMP:14740"/>
        <dbReference type="ChEBI" id="CHEBI:15378"/>
        <dbReference type="ChEBI" id="CHEBI:29985"/>
        <dbReference type="ChEBI" id="CHEBI:30616"/>
        <dbReference type="ChEBI" id="CHEBI:43474"/>
        <dbReference type="ChEBI" id="CHEBI:141005"/>
        <dbReference type="ChEBI" id="CHEBI:456216"/>
        <dbReference type="EC" id="6.3.2.17"/>
    </reaction>
</comment>
<evidence type="ECO:0000256" key="14">
    <source>
        <dbReference type="ARBA" id="ARBA00022842"/>
    </source>
</evidence>
<keyword evidence="10 23" id="KW-0436">Ligase</keyword>
<keyword evidence="27" id="KW-1185">Reference proteome</keyword>
<comment type="subunit">
    <text evidence="6">Monomer.</text>
</comment>
<gene>
    <name evidence="26" type="ORF">DC094_01265</name>
</gene>
<dbReference type="EC" id="6.3.2.17" evidence="8"/>
<evidence type="ECO:0000256" key="18">
    <source>
        <dbReference type="ARBA" id="ARBA00032510"/>
    </source>
</evidence>
<comment type="catalytic activity">
    <reaction evidence="20">
        <text>10-formyltetrahydrofolyl-(gamma-L-Glu)(n) + L-glutamate + ATP = 10-formyltetrahydrofolyl-(gamma-L-Glu)(n+1) + ADP + phosphate + H(+)</text>
        <dbReference type="Rhea" id="RHEA:51904"/>
        <dbReference type="Rhea" id="RHEA-COMP:13088"/>
        <dbReference type="Rhea" id="RHEA-COMP:14300"/>
        <dbReference type="ChEBI" id="CHEBI:15378"/>
        <dbReference type="ChEBI" id="CHEBI:29985"/>
        <dbReference type="ChEBI" id="CHEBI:30616"/>
        <dbReference type="ChEBI" id="CHEBI:43474"/>
        <dbReference type="ChEBI" id="CHEBI:134413"/>
        <dbReference type="ChEBI" id="CHEBI:456216"/>
        <dbReference type="EC" id="6.3.2.17"/>
    </reaction>
</comment>
<dbReference type="SUPFAM" id="SSF53244">
    <property type="entry name" value="MurD-like peptide ligases, peptide-binding domain"/>
    <property type="match status" value="1"/>
</dbReference>
<comment type="cofactor">
    <cofactor evidence="1">
        <name>Mg(2+)</name>
        <dbReference type="ChEBI" id="CHEBI:18420"/>
    </cofactor>
</comment>
<comment type="catalytic activity">
    <reaction evidence="22">
        <text>7,8-dihydropteroate + L-glutamate + ATP = 7,8-dihydrofolate + ADP + phosphate + H(+)</text>
        <dbReference type="Rhea" id="RHEA:23584"/>
        <dbReference type="ChEBI" id="CHEBI:15378"/>
        <dbReference type="ChEBI" id="CHEBI:17839"/>
        <dbReference type="ChEBI" id="CHEBI:29985"/>
        <dbReference type="ChEBI" id="CHEBI:30616"/>
        <dbReference type="ChEBI" id="CHEBI:43474"/>
        <dbReference type="ChEBI" id="CHEBI:57451"/>
        <dbReference type="ChEBI" id="CHEBI:456216"/>
        <dbReference type="EC" id="6.3.2.12"/>
    </reaction>
</comment>
<evidence type="ECO:0000256" key="23">
    <source>
        <dbReference type="PIRNR" id="PIRNR001563"/>
    </source>
</evidence>
<dbReference type="Pfam" id="PF08245">
    <property type="entry name" value="Mur_ligase_M"/>
    <property type="match status" value="1"/>
</dbReference>
<evidence type="ECO:0000256" key="2">
    <source>
        <dbReference type="ARBA" id="ARBA00002714"/>
    </source>
</evidence>
<dbReference type="FunFam" id="3.40.1190.10:FF:000004">
    <property type="entry name" value="Dihydrofolate synthase/folylpolyglutamate synthase"/>
    <property type="match status" value="1"/>
</dbReference>
<evidence type="ECO:0000256" key="9">
    <source>
        <dbReference type="ARBA" id="ARBA00019357"/>
    </source>
</evidence>
<keyword evidence="14" id="KW-0460">Magnesium</keyword>
<evidence type="ECO:0000256" key="6">
    <source>
        <dbReference type="ARBA" id="ARBA00011245"/>
    </source>
</evidence>
<dbReference type="GO" id="GO:0004326">
    <property type="term" value="F:tetrahydrofolylpolyglutamate synthase activity"/>
    <property type="evidence" value="ECO:0007669"/>
    <property type="project" value="UniProtKB-EC"/>
</dbReference>
<evidence type="ECO:0000256" key="13">
    <source>
        <dbReference type="ARBA" id="ARBA00022840"/>
    </source>
</evidence>
<dbReference type="GO" id="GO:0005524">
    <property type="term" value="F:ATP binding"/>
    <property type="evidence" value="ECO:0007669"/>
    <property type="project" value="UniProtKB-KW"/>
</dbReference>